<gene>
    <name evidence="1" type="ORF">RRF57_004443</name>
</gene>
<protein>
    <submittedName>
        <fullName evidence="1">Uncharacterized protein</fullName>
    </submittedName>
</protein>
<proteinExistence type="predicted"/>
<reference evidence="1 2" key="1">
    <citation type="submission" date="2023-10" db="EMBL/GenBank/DDBJ databases">
        <title>Draft genome sequence of Xylaria bambusicola isolate GMP-LS, the root and basal stem rot pathogen of sugarcane in Indonesia.</title>
        <authorList>
            <person name="Selvaraj P."/>
            <person name="Muralishankar V."/>
            <person name="Muruganantham S."/>
            <person name="Sp S."/>
            <person name="Haryani S."/>
            <person name="Lau K.J.X."/>
            <person name="Naqvi N.I."/>
        </authorList>
    </citation>
    <scope>NUCLEOTIDE SEQUENCE [LARGE SCALE GENOMIC DNA]</scope>
    <source>
        <strain evidence="1">GMP-LS</strain>
    </source>
</reference>
<organism evidence="1 2">
    <name type="scientific">Xylaria bambusicola</name>
    <dbReference type="NCBI Taxonomy" id="326684"/>
    <lineage>
        <taxon>Eukaryota</taxon>
        <taxon>Fungi</taxon>
        <taxon>Dikarya</taxon>
        <taxon>Ascomycota</taxon>
        <taxon>Pezizomycotina</taxon>
        <taxon>Sordariomycetes</taxon>
        <taxon>Xylariomycetidae</taxon>
        <taxon>Xylariales</taxon>
        <taxon>Xylariaceae</taxon>
        <taxon>Xylaria</taxon>
    </lineage>
</organism>
<evidence type="ECO:0000313" key="1">
    <source>
        <dbReference type="EMBL" id="KAK5628728.1"/>
    </source>
</evidence>
<comment type="caution">
    <text evidence="1">The sequence shown here is derived from an EMBL/GenBank/DDBJ whole genome shotgun (WGS) entry which is preliminary data.</text>
</comment>
<name>A0AAN7UJ79_9PEZI</name>
<dbReference type="AlphaFoldDB" id="A0AAN7UJ79"/>
<keyword evidence="2" id="KW-1185">Reference proteome</keyword>
<dbReference type="Proteomes" id="UP001305414">
    <property type="component" value="Unassembled WGS sequence"/>
</dbReference>
<dbReference type="EMBL" id="JAWHQM010000009">
    <property type="protein sequence ID" value="KAK5628728.1"/>
    <property type="molecule type" value="Genomic_DNA"/>
</dbReference>
<sequence>MKVDVKADGCSGIAVIGAVTVKTDRGSRGLVWVVAAVLRGGGRREETLGGAFGGDVLDVLDAFQVCDDDGEEWEEDGGDVVLVAVVGEHGGDGFVL</sequence>
<accession>A0AAN7UJ79</accession>
<evidence type="ECO:0000313" key="2">
    <source>
        <dbReference type="Proteomes" id="UP001305414"/>
    </source>
</evidence>